<dbReference type="EMBL" id="JAHOEL010000045">
    <property type="protein sequence ID" value="MBV3393087.1"/>
    <property type="molecule type" value="Genomic_DNA"/>
</dbReference>
<dbReference type="NCBIfam" id="TIGR00675">
    <property type="entry name" value="dcm"/>
    <property type="match status" value="1"/>
</dbReference>
<keyword evidence="2 5" id="KW-0489">Methyltransferase</keyword>
<keyword evidence="3 5" id="KW-0808">Transferase</keyword>
<dbReference type="GO" id="GO:0003886">
    <property type="term" value="F:DNA (cytosine-5-)-methyltransferase activity"/>
    <property type="evidence" value="ECO:0007669"/>
    <property type="project" value="UniProtKB-EC"/>
</dbReference>
<comment type="similarity">
    <text evidence="5">Belongs to the class I-like SAM-binding methyltransferase superfamily. C5-methyltransferase family.</text>
</comment>
<evidence type="ECO:0000256" key="2">
    <source>
        <dbReference type="ARBA" id="ARBA00022603"/>
    </source>
</evidence>
<keyword evidence="4 5" id="KW-0949">S-adenosyl-L-methionine</keyword>
<organism evidence="6 8">
    <name type="scientific">Catenibacterium mitsuokai</name>
    <dbReference type="NCBI Taxonomy" id="100886"/>
    <lineage>
        <taxon>Bacteria</taxon>
        <taxon>Bacillati</taxon>
        <taxon>Bacillota</taxon>
        <taxon>Erysipelotrichia</taxon>
        <taxon>Erysipelotrichales</taxon>
        <taxon>Coprobacillaceae</taxon>
        <taxon>Catenibacterium</taxon>
    </lineage>
</organism>
<dbReference type="Pfam" id="PF00145">
    <property type="entry name" value="DNA_methylase"/>
    <property type="match status" value="1"/>
</dbReference>
<evidence type="ECO:0000256" key="1">
    <source>
        <dbReference type="ARBA" id="ARBA00011975"/>
    </source>
</evidence>
<feature type="active site" evidence="5">
    <location>
        <position position="129"/>
    </location>
</feature>
<name>A0AAW4MUR8_9FIRM</name>
<evidence type="ECO:0000256" key="3">
    <source>
        <dbReference type="ARBA" id="ARBA00022679"/>
    </source>
</evidence>
<accession>A0AAW4MUR8</accession>
<dbReference type="EC" id="2.1.1.37" evidence="1"/>
<dbReference type="RefSeq" id="WP_217747853.1">
    <property type="nucleotide sequence ID" value="NZ_JAHOEB010000047.1"/>
</dbReference>
<dbReference type="InterPro" id="IPR018117">
    <property type="entry name" value="C5_DNA_meth_AS"/>
</dbReference>
<dbReference type="PANTHER" id="PTHR46098:SF1">
    <property type="entry name" value="TRNA (CYTOSINE(38)-C(5))-METHYLTRANSFERASE"/>
    <property type="match status" value="1"/>
</dbReference>
<protein>
    <recommendedName>
        <fullName evidence="1">DNA (cytosine-5-)-methyltransferase</fullName>
        <ecNumber evidence="1">2.1.1.37</ecNumber>
    </recommendedName>
</protein>
<keyword evidence="9" id="KW-1185">Reference proteome</keyword>
<dbReference type="InterPro" id="IPR001525">
    <property type="entry name" value="C5_MeTfrase"/>
</dbReference>
<dbReference type="PANTHER" id="PTHR46098">
    <property type="entry name" value="TRNA (CYTOSINE(38)-C(5))-METHYLTRANSFERASE"/>
    <property type="match status" value="1"/>
</dbReference>
<dbReference type="PROSITE" id="PS00095">
    <property type="entry name" value="C5_MTASE_2"/>
    <property type="match status" value="1"/>
</dbReference>
<evidence type="ECO:0000313" key="6">
    <source>
        <dbReference type="EMBL" id="MBV3383077.1"/>
    </source>
</evidence>
<dbReference type="GO" id="GO:0032259">
    <property type="term" value="P:methylation"/>
    <property type="evidence" value="ECO:0007669"/>
    <property type="project" value="UniProtKB-KW"/>
</dbReference>
<evidence type="ECO:0000313" key="8">
    <source>
        <dbReference type="Proteomes" id="UP001196408"/>
    </source>
</evidence>
<comment type="caution">
    <text evidence="6">The sequence shown here is derived from an EMBL/GenBank/DDBJ whole genome shotgun (WGS) entry which is preliminary data.</text>
</comment>
<proteinExistence type="inferred from homology"/>
<dbReference type="InterPro" id="IPR050750">
    <property type="entry name" value="C5-MTase"/>
</dbReference>
<evidence type="ECO:0000313" key="7">
    <source>
        <dbReference type="EMBL" id="MBV3393087.1"/>
    </source>
</evidence>
<gene>
    <name evidence="6" type="primary">dcm</name>
    <name evidence="6" type="ORF">KSV97_07580</name>
    <name evidence="7" type="ORF">KSW06_07455</name>
</gene>
<sequence>MFKVVETFSGIGSQAKALERIGADYEIVHTAEWDIYSTLAYCLIHKGSINIKKYSNVSDEAIEEYLSSKTLSADGKSEISKRYFDEITNIGKRTLYTAFKETNNLGSITDITWKDIPQDIDLLTYSFPCQDLSLCGFWHGNFSGIDRNSGNRSSLLWEIERILFEINDHNRQLPKFLVMENVKAILSSRHAKNFREWKEELESLGYINHIYKLNASNFGIPQKRVRVYMISIFCGNDETLKENIRDYLKNHNLNDFDYYHHEKINLDTILKTDYSEDIYFREAVENIPNNTPSRREIYNTNTHLVVNGKTQNIDVNTLTTKQDRNPNSGVIDFPNDIDKKSNFRYLTPRECFLLMGFDESDFDKVVNNNFKLTNRKNNLAFKKERLYKMAGNSIVVTVLESIFKQLQEIDDLFF</sequence>
<dbReference type="EMBL" id="JAHOEF010000047">
    <property type="protein sequence ID" value="MBV3383077.1"/>
    <property type="molecule type" value="Genomic_DNA"/>
</dbReference>
<dbReference type="PROSITE" id="PS00094">
    <property type="entry name" value="C5_MTASE_1"/>
    <property type="match status" value="1"/>
</dbReference>
<evidence type="ECO:0000256" key="4">
    <source>
        <dbReference type="ARBA" id="ARBA00022691"/>
    </source>
</evidence>
<evidence type="ECO:0000313" key="9">
    <source>
        <dbReference type="Proteomes" id="UP001197492"/>
    </source>
</evidence>
<dbReference type="Proteomes" id="UP001197492">
    <property type="component" value="Unassembled WGS sequence"/>
</dbReference>
<dbReference type="AlphaFoldDB" id="A0AAW4MUR8"/>
<dbReference type="PROSITE" id="PS51679">
    <property type="entry name" value="SAM_MT_C5"/>
    <property type="match status" value="1"/>
</dbReference>
<reference evidence="6 9" key="1">
    <citation type="submission" date="2021-06" db="EMBL/GenBank/DDBJ databases">
        <title>Collection of gut derived symbiotic bacterial strains cultured from healthy donors.</title>
        <authorList>
            <person name="Lin H."/>
            <person name="Littmann E."/>
            <person name="Pamer E.G."/>
        </authorList>
    </citation>
    <scope>NUCLEOTIDE SEQUENCE</scope>
    <source>
        <strain evidence="7 9">MSK.21.70</strain>
        <strain evidence="6">MSK.21.82</strain>
    </source>
</reference>
<dbReference type="InterPro" id="IPR031303">
    <property type="entry name" value="C5_meth_CS"/>
</dbReference>
<dbReference type="Proteomes" id="UP001196408">
    <property type="component" value="Unassembled WGS sequence"/>
</dbReference>
<evidence type="ECO:0000256" key="5">
    <source>
        <dbReference type="PROSITE-ProRule" id="PRU01016"/>
    </source>
</evidence>